<dbReference type="AlphaFoldDB" id="A0A820TSR5"/>
<evidence type="ECO:0000313" key="1">
    <source>
        <dbReference type="EMBL" id="CAF4470913.1"/>
    </source>
</evidence>
<sequence length="182" mass="19606">MAVNMNTTIKSTTATTSETTTTTTTSITTTTSETTTTTAGVVVTGTLNYAVELTGNGYHGVTKVRYYSVTNMGSSMRYGHPIAYLSGTTFSGNYVNNVWHDLHVGYENVNGVASCTAVYKSLSKSYAGIIASYGTGYIGSFTTYTSPDCAVYILLVIRHRHNGLLTATQRFTAIVHCDYDFT</sequence>
<protein>
    <submittedName>
        <fullName evidence="1">Uncharacterized protein</fullName>
    </submittedName>
</protein>
<reference evidence="1" key="1">
    <citation type="submission" date="2021-02" db="EMBL/GenBank/DDBJ databases">
        <authorList>
            <person name="Nowell W R."/>
        </authorList>
    </citation>
    <scope>NUCLEOTIDE SEQUENCE</scope>
</reference>
<name>A0A820TSR5_9BILA</name>
<proteinExistence type="predicted"/>
<comment type="caution">
    <text evidence="1">The sequence shown here is derived from an EMBL/GenBank/DDBJ whole genome shotgun (WGS) entry which is preliminary data.</text>
</comment>
<dbReference type="EMBL" id="CAJOBS010000022">
    <property type="protein sequence ID" value="CAF4470913.1"/>
    <property type="molecule type" value="Genomic_DNA"/>
</dbReference>
<evidence type="ECO:0000313" key="2">
    <source>
        <dbReference type="Proteomes" id="UP000663838"/>
    </source>
</evidence>
<organism evidence="1 2">
    <name type="scientific">Rotaria socialis</name>
    <dbReference type="NCBI Taxonomy" id="392032"/>
    <lineage>
        <taxon>Eukaryota</taxon>
        <taxon>Metazoa</taxon>
        <taxon>Spiralia</taxon>
        <taxon>Gnathifera</taxon>
        <taxon>Rotifera</taxon>
        <taxon>Eurotatoria</taxon>
        <taxon>Bdelloidea</taxon>
        <taxon>Philodinida</taxon>
        <taxon>Philodinidae</taxon>
        <taxon>Rotaria</taxon>
    </lineage>
</organism>
<accession>A0A820TSR5</accession>
<dbReference type="Proteomes" id="UP000663838">
    <property type="component" value="Unassembled WGS sequence"/>
</dbReference>
<gene>
    <name evidence="1" type="ORF">TOA249_LOCUS930</name>
</gene>